<feature type="compositionally biased region" description="Basic residues" evidence="6">
    <location>
        <begin position="424"/>
        <end position="434"/>
    </location>
</feature>
<evidence type="ECO:0000256" key="2">
    <source>
        <dbReference type="ARBA" id="ARBA00022454"/>
    </source>
</evidence>
<feature type="compositionally biased region" description="Low complexity" evidence="6">
    <location>
        <begin position="342"/>
        <end position="357"/>
    </location>
</feature>
<feature type="region of interest" description="Disordered" evidence="6">
    <location>
        <begin position="143"/>
        <end position="174"/>
    </location>
</feature>
<comment type="caution">
    <text evidence="8">The sequence shown here is derived from an EMBL/GenBank/DDBJ whole genome shotgun (WGS) entry which is preliminary data.</text>
</comment>
<gene>
    <name evidence="8" type="ORF">KUF71_017046</name>
</gene>
<dbReference type="GO" id="GO:0031848">
    <property type="term" value="P:protection from non-homologous end joining at telomere"/>
    <property type="evidence" value="ECO:0007669"/>
    <property type="project" value="TreeGrafter"/>
</dbReference>
<evidence type="ECO:0000259" key="7">
    <source>
        <dbReference type="SMART" id="SM00717"/>
    </source>
</evidence>
<keyword evidence="3 5" id="KW-0779">Telomere</keyword>
<keyword evidence="5" id="KW-0804">Transcription</keyword>
<accession>A0AAE1HWP4</accession>
<dbReference type="GO" id="GO:0070187">
    <property type="term" value="C:shelterin complex"/>
    <property type="evidence" value="ECO:0007669"/>
    <property type="project" value="TreeGrafter"/>
</dbReference>
<evidence type="ECO:0000256" key="5">
    <source>
        <dbReference type="RuleBase" id="RU367107"/>
    </source>
</evidence>
<comment type="function">
    <text evidence="5">Acts both as a regulator of telomere function and as a transcription regulator. Involved in the regulation of telomere length and protection as a component of the shelterin complex (telosome). Does not bind DNA directly: recruited to telomeric double-stranded 5'-TTAGGG-3' repeats via its interaction with terf2. Independently of its function in telomeres, also acts as a transcription regulator: recruited to extratelomeric 5'-TTAGGG-3' sites via its association with terf2 or other factors, and regulates gene expression.</text>
</comment>
<dbReference type="InterPro" id="IPR001357">
    <property type="entry name" value="BRCT_dom"/>
</dbReference>
<dbReference type="InterPro" id="IPR001005">
    <property type="entry name" value="SANT/Myb"/>
</dbReference>
<feature type="compositionally biased region" description="Basic and acidic residues" evidence="6">
    <location>
        <begin position="435"/>
        <end position="448"/>
    </location>
</feature>
<dbReference type="InterPro" id="IPR009057">
    <property type="entry name" value="Homeodomain-like_sf"/>
</dbReference>
<dbReference type="InterPro" id="IPR039595">
    <property type="entry name" value="TE2IP/Rap1"/>
</dbReference>
<evidence type="ECO:0000256" key="3">
    <source>
        <dbReference type="ARBA" id="ARBA00022895"/>
    </source>
</evidence>
<name>A0AAE1HWP4_9NEOP</name>
<keyword evidence="2 5" id="KW-0158">Chromosome</keyword>
<keyword evidence="4 5" id="KW-0539">Nucleus</keyword>
<feature type="compositionally biased region" description="Polar residues" evidence="6">
    <location>
        <begin position="479"/>
        <end position="492"/>
    </location>
</feature>
<evidence type="ECO:0000256" key="4">
    <source>
        <dbReference type="ARBA" id="ARBA00023242"/>
    </source>
</evidence>
<keyword evidence="5" id="KW-0805">Transcription regulation</keyword>
<keyword evidence="9" id="KW-1185">Reference proteome</keyword>
<feature type="region of interest" description="Disordered" evidence="6">
    <location>
        <begin position="341"/>
        <end position="506"/>
    </location>
</feature>
<dbReference type="GO" id="GO:0010833">
    <property type="term" value="P:telomere maintenance via telomere lengthening"/>
    <property type="evidence" value="ECO:0007669"/>
    <property type="project" value="UniProtKB-UniRule"/>
</dbReference>
<evidence type="ECO:0000256" key="1">
    <source>
        <dbReference type="ARBA" id="ARBA00010467"/>
    </source>
</evidence>
<feature type="domain" description="Myb-like" evidence="7">
    <location>
        <begin position="282"/>
        <end position="340"/>
    </location>
</feature>
<protein>
    <recommendedName>
        <fullName evidence="5">Telomeric repeat-binding factor 2-interacting protein 1</fullName>
        <shortName evidence="5">TERF2-interacting telomeric protein 1</shortName>
    </recommendedName>
    <alternativeName>
        <fullName evidence="5">Repressor/activator protein 1 homolog</fullName>
    </alternativeName>
</protein>
<dbReference type="Pfam" id="PF16589">
    <property type="entry name" value="BRCT_2"/>
    <property type="match status" value="1"/>
</dbReference>
<dbReference type="GO" id="GO:0006355">
    <property type="term" value="P:regulation of DNA-templated transcription"/>
    <property type="evidence" value="ECO:0007669"/>
    <property type="project" value="UniProtKB-UniRule"/>
</dbReference>
<feature type="domain" description="Myb-like" evidence="7">
    <location>
        <begin position="196"/>
        <end position="252"/>
    </location>
</feature>
<sequence>MVVLRSGYVSLHEVVKGRTIMSFSFDNSLFVTDEGRSMRFNIEKCSNSGELKEYIEHAGGTVQNSDTAGPFTITLQDDGDECPDNVEVFSSRYIISCCLKNQLLDLNKFRCKSQNVFNKDFDAMRILRQETSWEDAEKFLDRTGEKDQPKNLSTPSPIWTKASSSGTSISPDNSHTKKVTLTRAFGPLSTSTCYSKRCEFTQKERREIVQYLVDIQGYNDIRGTAMWKRMSRKFPNHTWQSLKEHFIKKIMPLIGSYGLPMETVKKFRAGMQAPTIRPKPPILNTYSLDDDNAILQYVSKYGKNAKLGGNVFWQTMKERNILPGRSWQSVRERYLKCLRNKSSNTPASSSCASPSRIEASETPASSSGSDSDSDSDSPKEKQSKKRRKLYTLSHDRESPSADVPICSPSSVKRRPPSMLEILRRNCKKSKKRLVTHQESDDDQSKNEKPQSGGENPCEDRGETVNDIQSDTTVELPLPNGSSKGVSNPSNDNILDESLESDESDWSLDGLRNRGIIIKYKEPSSVADNRGQSGVPPVISCANQDMNCNMEANNNENVAEEDISCPPEVAQKEFTEERFDFLGDMTLLSQPSTKTNRSPQRSVCSQAAVSQLSAMSNGATQGSVCSQEAESAVCLSGPENPNNSSKSGQLVDVPCKYAKSQRSLAPFSENPGSGLTFNPSVFSTQKHQKLTEDKAVQIKEKVNVATQTDPVLVLCLQDGSEENLLQLLHNPQERPSTPELQNSDVSVGSPSPVPATFNTVKSRHLTRYQTRSAVRDSESDEGLSPKFTPRRK</sequence>
<dbReference type="CDD" id="cd11655">
    <property type="entry name" value="rap1_myb-like"/>
    <property type="match status" value="2"/>
</dbReference>
<dbReference type="PANTHER" id="PTHR16466:SF6">
    <property type="entry name" value="TELOMERIC REPEAT-BINDING FACTOR 2-INTERACTING PROTEIN 1"/>
    <property type="match status" value="1"/>
</dbReference>
<dbReference type="SUPFAM" id="SSF46689">
    <property type="entry name" value="Homeodomain-like"/>
    <property type="match status" value="2"/>
</dbReference>
<comment type="subunit">
    <text evidence="5">Homodimer.</text>
</comment>
<comment type="subcellular location">
    <subcellularLocation>
        <location evidence="5">Nucleus</location>
    </subcellularLocation>
    <subcellularLocation>
        <location evidence="5">Chromosome</location>
        <location evidence="5">Telomere</location>
    </subcellularLocation>
</comment>
<reference evidence="8" key="1">
    <citation type="submission" date="2021-07" db="EMBL/GenBank/DDBJ databases">
        <authorList>
            <person name="Catto M.A."/>
            <person name="Jacobson A."/>
            <person name="Kennedy G."/>
            <person name="Labadie P."/>
            <person name="Hunt B.G."/>
            <person name="Srinivasan R."/>
        </authorList>
    </citation>
    <scope>NUCLEOTIDE SEQUENCE</scope>
    <source>
        <strain evidence="8">PL_HMW_Pooled</strain>
        <tissue evidence="8">Head</tissue>
    </source>
</reference>
<keyword evidence="5" id="KW-0010">Activator</keyword>
<organism evidence="8 9">
    <name type="scientific">Frankliniella fusca</name>
    <dbReference type="NCBI Taxonomy" id="407009"/>
    <lineage>
        <taxon>Eukaryota</taxon>
        <taxon>Metazoa</taxon>
        <taxon>Ecdysozoa</taxon>
        <taxon>Arthropoda</taxon>
        <taxon>Hexapoda</taxon>
        <taxon>Insecta</taxon>
        <taxon>Pterygota</taxon>
        <taxon>Neoptera</taxon>
        <taxon>Paraneoptera</taxon>
        <taxon>Thysanoptera</taxon>
        <taxon>Terebrantia</taxon>
        <taxon>Thripoidea</taxon>
        <taxon>Thripidae</taxon>
        <taxon>Frankliniella</taxon>
    </lineage>
</organism>
<feature type="region of interest" description="Disordered" evidence="6">
    <location>
        <begin position="731"/>
        <end position="791"/>
    </location>
</feature>
<dbReference type="Gene3D" id="1.10.10.60">
    <property type="entry name" value="Homeodomain-like"/>
    <property type="match status" value="2"/>
</dbReference>
<dbReference type="InterPro" id="IPR015010">
    <property type="entry name" value="TERF2IP_Myb"/>
</dbReference>
<dbReference type="EMBL" id="JAHWGI010001356">
    <property type="protein sequence ID" value="KAK3928823.1"/>
    <property type="molecule type" value="Genomic_DNA"/>
</dbReference>
<dbReference type="SMART" id="SM00717">
    <property type="entry name" value="SANT"/>
    <property type="match status" value="2"/>
</dbReference>
<feature type="compositionally biased region" description="Polar residues" evidence="6">
    <location>
        <begin position="150"/>
        <end position="173"/>
    </location>
</feature>
<evidence type="ECO:0000313" key="9">
    <source>
        <dbReference type="Proteomes" id="UP001219518"/>
    </source>
</evidence>
<evidence type="ECO:0000256" key="6">
    <source>
        <dbReference type="SAM" id="MobiDB-lite"/>
    </source>
</evidence>
<evidence type="ECO:0000313" key="8">
    <source>
        <dbReference type="EMBL" id="KAK3928823.1"/>
    </source>
</evidence>
<dbReference type="Proteomes" id="UP001219518">
    <property type="component" value="Unassembled WGS sequence"/>
</dbReference>
<feature type="compositionally biased region" description="Acidic residues" evidence="6">
    <location>
        <begin position="493"/>
        <end position="505"/>
    </location>
</feature>
<reference evidence="8" key="2">
    <citation type="journal article" date="2023" name="BMC Genomics">
        <title>Pest status, molecular evolution, and epigenetic factors derived from the genome assembly of Frankliniella fusca, a thysanopteran phytovirus vector.</title>
        <authorList>
            <person name="Catto M.A."/>
            <person name="Labadie P.E."/>
            <person name="Jacobson A.L."/>
            <person name="Kennedy G.G."/>
            <person name="Srinivasan R."/>
            <person name="Hunt B.G."/>
        </authorList>
    </citation>
    <scope>NUCLEOTIDE SEQUENCE</scope>
    <source>
        <strain evidence="8">PL_HMW_Pooled</strain>
    </source>
</reference>
<dbReference type="PANTHER" id="PTHR16466">
    <property type="entry name" value="TELOMERE REPEAT-BINDING FACTOR 2-INTERACTING PROTEIN 1"/>
    <property type="match status" value="1"/>
</dbReference>
<dbReference type="GO" id="GO:0042162">
    <property type="term" value="F:telomeric DNA binding"/>
    <property type="evidence" value="ECO:0007669"/>
    <property type="project" value="TreeGrafter"/>
</dbReference>
<dbReference type="AlphaFoldDB" id="A0AAE1HWP4"/>
<dbReference type="Pfam" id="PF08914">
    <property type="entry name" value="Myb_Rap1"/>
    <property type="match status" value="2"/>
</dbReference>
<proteinExistence type="inferred from homology"/>
<feature type="compositionally biased region" description="Polar residues" evidence="6">
    <location>
        <begin position="732"/>
        <end position="743"/>
    </location>
</feature>
<comment type="similarity">
    <text evidence="1 5">Belongs to the RAP1 family.</text>
</comment>